<dbReference type="InterPro" id="IPR006694">
    <property type="entry name" value="Fatty_acid_hydroxylase"/>
</dbReference>
<evidence type="ECO:0000256" key="4">
    <source>
        <dbReference type="ARBA" id="ARBA00023136"/>
    </source>
</evidence>
<feature type="domain" description="Fatty acid hydroxylase" evidence="6">
    <location>
        <begin position="151"/>
        <end position="284"/>
    </location>
</feature>
<evidence type="ECO:0000259" key="6">
    <source>
        <dbReference type="Pfam" id="PF04116"/>
    </source>
</evidence>
<dbReference type="Proteomes" id="UP001189429">
    <property type="component" value="Unassembled WGS sequence"/>
</dbReference>
<gene>
    <name evidence="7" type="ORF">PCOR1329_LOCUS39271</name>
</gene>
<evidence type="ECO:0000256" key="1">
    <source>
        <dbReference type="ARBA" id="ARBA00004370"/>
    </source>
</evidence>
<evidence type="ECO:0000256" key="2">
    <source>
        <dbReference type="ARBA" id="ARBA00022692"/>
    </source>
</evidence>
<keyword evidence="4 5" id="KW-0472">Membrane</keyword>
<organism evidence="7 8">
    <name type="scientific">Prorocentrum cordatum</name>
    <dbReference type="NCBI Taxonomy" id="2364126"/>
    <lineage>
        <taxon>Eukaryota</taxon>
        <taxon>Sar</taxon>
        <taxon>Alveolata</taxon>
        <taxon>Dinophyceae</taxon>
        <taxon>Prorocentrales</taxon>
        <taxon>Prorocentraceae</taxon>
        <taxon>Prorocentrum</taxon>
    </lineage>
</organism>
<proteinExistence type="predicted"/>
<keyword evidence="3 5" id="KW-1133">Transmembrane helix</keyword>
<name>A0ABN9THU3_9DINO</name>
<comment type="caution">
    <text evidence="7">The sequence shown here is derived from an EMBL/GenBank/DDBJ whole genome shotgun (WGS) entry which is preliminary data.</text>
</comment>
<feature type="transmembrane region" description="Helical" evidence="5">
    <location>
        <begin position="143"/>
        <end position="165"/>
    </location>
</feature>
<dbReference type="EMBL" id="CAUYUJ010014742">
    <property type="protein sequence ID" value="CAK0845488.1"/>
    <property type="molecule type" value="Genomic_DNA"/>
</dbReference>
<dbReference type="InterPro" id="IPR050307">
    <property type="entry name" value="Sterol_Desaturase_Related"/>
</dbReference>
<dbReference type="Pfam" id="PF04116">
    <property type="entry name" value="FA_hydroxylase"/>
    <property type="match status" value="1"/>
</dbReference>
<feature type="transmembrane region" description="Helical" evidence="5">
    <location>
        <begin position="20"/>
        <end position="45"/>
    </location>
</feature>
<feature type="transmembrane region" description="Helical" evidence="5">
    <location>
        <begin position="109"/>
        <end position="131"/>
    </location>
</feature>
<reference evidence="7" key="1">
    <citation type="submission" date="2023-10" db="EMBL/GenBank/DDBJ databases">
        <authorList>
            <person name="Chen Y."/>
            <person name="Shah S."/>
            <person name="Dougan E. K."/>
            <person name="Thang M."/>
            <person name="Chan C."/>
        </authorList>
    </citation>
    <scope>NUCLEOTIDE SEQUENCE [LARGE SCALE GENOMIC DNA]</scope>
</reference>
<feature type="transmembrane region" description="Helical" evidence="5">
    <location>
        <begin position="216"/>
        <end position="236"/>
    </location>
</feature>
<keyword evidence="8" id="KW-1185">Reference proteome</keyword>
<evidence type="ECO:0000256" key="3">
    <source>
        <dbReference type="ARBA" id="ARBA00022989"/>
    </source>
</evidence>
<feature type="transmembrane region" description="Helical" evidence="5">
    <location>
        <begin position="52"/>
        <end position="75"/>
    </location>
</feature>
<keyword evidence="2 5" id="KW-0812">Transmembrane</keyword>
<sequence>MASDADSAWLFPRWLWMPLPFLLVIWSMSIVNAGILSFSVSLTVVPNVMNRSFWIICPVPGVLLWQHSLYVLAFLPGKLVWERALQSIVQWAAPSKRRLTHAGFGMLELAYLCVNNFTELTVILHSVAFAISDDVSKHPSDIGFWNTIASFAICFLGFDFLYALWHRVMHQPWLYAWVHKHHHQQVAPHRGWYDTASMTPAEHCSTLLIFLMVPRISASIVGLHAVAYAVFVLLWYSLEVANHLPNELSIRMLGYSSSAHHAHHRHLTCNYGTLSCFADRVLGSFREHRSQ</sequence>
<evidence type="ECO:0000256" key="5">
    <source>
        <dbReference type="SAM" id="Phobius"/>
    </source>
</evidence>
<evidence type="ECO:0000313" key="7">
    <source>
        <dbReference type="EMBL" id="CAK0845488.1"/>
    </source>
</evidence>
<evidence type="ECO:0000313" key="8">
    <source>
        <dbReference type="Proteomes" id="UP001189429"/>
    </source>
</evidence>
<protein>
    <recommendedName>
        <fullName evidence="6">Fatty acid hydroxylase domain-containing protein</fullName>
    </recommendedName>
</protein>
<accession>A0ABN9THU3</accession>
<comment type="subcellular location">
    <subcellularLocation>
        <location evidence="1">Membrane</location>
    </subcellularLocation>
</comment>
<dbReference type="PANTHER" id="PTHR11863">
    <property type="entry name" value="STEROL DESATURASE"/>
    <property type="match status" value="1"/>
</dbReference>